<gene>
    <name evidence="1" type="ORF">CR513_22020</name>
</gene>
<name>A0A371GY18_MUCPR</name>
<feature type="non-terminal residue" evidence="1">
    <location>
        <position position="111"/>
    </location>
</feature>
<keyword evidence="2" id="KW-1185">Reference proteome</keyword>
<dbReference type="AlphaFoldDB" id="A0A371GY18"/>
<dbReference type="EMBL" id="QJKJ01004122">
    <property type="protein sequence ID" value="RDX95462.1"/>
    <property type="molecule type" value="Genomic_DNA"/>
</dbReference>
<protein>
    <submittedName>
        <fullName evidence="1">Uncharacterized protein</fullName>
    </submittedName>
</protein>
<evidence type="ECO:0000313" key="1">
    <source>
        <dbReference type="EMBL" id="RDX95462.1"/>
    </source>
</evidence>
<dbReference type="Proteomes" id="UP000257109">
    <property type="component" value="Unassembled WGS sequence"/>
</dbReference>
<feature type="non-terminal residue" evidence="1">
    <location>
        <position position="1"/>
    </location>
</feature>
<proteinExistence type="predicted"/>
<evidence type="ECO:0000313" key="2">
    <source>
        <dbReference type="Proteomes" id="UP000257109"/>
    </source>
</evidence>
<reference evidence="1" key="1">
    <citation type="submission" date="2018-05" db="EMBL/GenBank/DDBJ databases">
        <title>Draft genome of Mucuna pruriens seed.</title>
        <authorList>
            <person name="Nnadi N.E."/>
            <person name="Vos R."/>
            <person name="Hasami M.H."/>
            <person name="Devisetty U.K."/>
            <person name="Aguiy J.C."/>
        </authorList>
    </citation>
    <scope>NUCLEOTIDE SEQUENCE [LARGE SCALE GENOMIC DNA]</scope>
    <source>
        <strain evidence="1">JCA_2017</strain>
    </source>
</reference>
<sequence>MWPQPSSTLIARPSYEILLVVASRQGGLDVIQQLTQAQTNEALLRELHAVQGSLLLGGDRENWEELALSYSIKDIATIRARSSHSATLGVAEASPLLAARLTEEVAQSTLM</sequence>
<comment type="caution">
    <text evidence="1">The sequence shown here is derived from an EMBL/GenBank/DDBJ whole genome shotgun (WGS) entry which is preliminary data.</text>
</comment>
<organism evidence="1 2">
    <name type="scientific">Mucuna pruriens</name>
    <name type="common">Velvet bean</name>
    <name type="synonym">Dolichos pruriens</name>
    <dbReference type="NCBI Taxonomy" id="157652"/>
    <lineage>
        <taxon>Eukaryota</taxon>
        <taxon>Viridiplantae</taxon>
        <taxon>Streptophyta</taxon>
        <taxon>Embryophyta</taxon>
        <taxon>Tracheophyta</taxon>
        <taxon>Spermatophyta</taxon>
        <taxon>Magnoliopsida</taxon>
        <taxon>eudicotyledons</taxon>
        <taxon>Gunneridae</taxon>
        <taxon>Pentapetalae</taxon>
        <taxon>rosids</taxon>
        <taxon>fabids</taxon>
        <taxon>Fabales</taxon>
        <taxon>Fabaceae</taxon>
        <taxon>Papilionoideae</taxon>
        <taxon>50 kb inversion clade</taxon>
        <taxon>NPAAA clade</taxon>
        <taxon>indigoferoid/millettioid clade</taxon>
        <taxon>Phaseoleae</taxon>
        <taxon>Mucuna</taxon>
    </lineage>
</organism>
<accession>A0A371GY18</accession>